<sequence length="235" mass="27526">MAATFGLISEGITDQIVIENILVGYYNSKNIILDMLQPLRDETDKNLAASDGNWHKVFEYCKSKQFRAAFSVREDYYVIIQLDTDFLFTEHYSKEDYPIITHDASNVRLNVDDLVQSMVGFFIQLIGEPFYKKHEDQIIFAISVDSIECWLLPIYYADNKKKKTTNCLTTLNTALIKKHKFSIEKKEPSYYRTASKPYQKHKFLLQKHKDNPSLNVFIEALNDRNIIVEDEEEDW</sequence>
<dbReference type="AlphaFoldDB" id="A0A6S6UMP6"/>
<accession>A0A6S6UMP6</accession>
<gene>
    <name evidence="1" type="ORF">HELGO_WM24819</name>
</gene>
<name>A0A6S6UMP6_9BACT</name>
<dbReference type="EMBL" id="CACVAQ010000498">
    <property type="protein sequence ID" value="CAA6829513.1"/>
    <property type="molecule type" value="Genomic_DNA"/>
</dbReference>
<reference evidence="1" key="1">
    <citation type="submission" date="2020-01" db="EMBL/GenBank/DDBJ databases">
        <authorList>
            <person name="Meier V. D."/>
            <person name="Meier V D."/>
        </authorList>
    </citation>
    <scope>NUCLEOTIDE SEQUENCE</scope>
    <source>
        <strain evidence="1">HLG_WM_MAG_10</strain>
    </source>
</reference>
<evidence type="ECO:0000313" key="1">
    <source>
        <dbReference type="EMBL" id="CAA6829513.1"/>
    </source>
</evidence>
<organism evidence="1">
    <name type="scientific">uncultured Aureispira sp</name>
    <dbReference type="NCBI Taxonomy" id="1331704"/>
    <lineage>
        <taxon>Bacteria</taxon>
        <taxon>Pseudomonadati</taxon>
        <taxon>Bacteroidota</taxon>
        <taxon>Saprospiria</taxon>
        <taxon>Saprospirales</taxon>
        <taxon>Saprospiraceae</taxon>
        <taxon>Aureispira</taxon>
        <taxon>environmental samples</taxon>
    </lineage>
</organism>
<protein>
    <submittedName>
        <fullName evidence="1">Uncharacterized protein</fullName>
    </submittedName>
</protein>
<proteinExistence type="predicted"/>